<comment type="PTM">
    <text evidence="11">Myristoylation and palmitoylation (probably on one or more of the nearby cysteines at the N-terminus) enable membrane-binding and Golgi apparatus-specific targeting and are essential for efficient packaging.</text>
</comment>
<dbReference type="OrthoDB" id="39695at10239"/>
<keyword evidence="10 11" id="KW-0449">Lipoprotein</keyword>
<comment type="PTM">
    <text evidence="11">Phosphorylated. Phosphorylation does not seem to be required for recycling to the host Golgi apparatus. Packaging is selective for underphosphorylated forms.</text>
</comment>
<feature type="region of interest" description="Disordered" evidence="12">
    <location>
        <begin position="76"/>
        <end position="96"/>
    </location>
</feature>
<proteinExistence type="inferred from homology"/>
<dbReference type="GO" id="GO:0019033">
    <property type="term" value="C:viral tegument"/>
    <property type="evidence" value="ECO:0007669"/>
    <property type="project" value="UniProtKB-SubCell"/>
</dbReference>
<dbReference type="EMBL" id="KP202868">
    <property type="protein sequence ID" value="AKB93293.1"/>
    <property type="molecule type" value="Genomic_DNA"/>
</dbReference>
<evidence type="ECO:0000313" key="16">
    <source>
        <dbReference type="Proteomes" id="UP000127637"/>
    </source>
</evidence>
<organismHost>
    <name type="scientific">Rattus norvegicus</name>
    <name type="common">Rat</name>
    <dbReference type="NCBI Taxonomy" id="10116"/>
</organismHost>
<evidence type="ECO:0000256" key="7">
    <source>
        <dbReference type="ARBA" id="ARBA00022870"/>
    </source>
</evidence>
<keyword evidence="6 11" id="KW-0946">Virion</keyword>
<evidence type="ECO:0000256" key="9">
    <source>
        <dbReference type="ARBA" id="ARBA00023139"/>
    </source>
</evidence>
<organism evidence="13 16">
    <name type="scientific">Rat cytomegalovirus (isolate England)</name>
    <name type="common">RCMV-E</name>
    <name type="synonym">Murid herpesvirus 8</name>
    <dbReference type="NCBI Taxonomy" id="1261657"/>
    <lineage>
        <taxon>Viruses</taxon>
        <taxon>Duplodnaviria</taxon>
        <taxon>Heunggongvirae</taxon>
        <taxon>Peploviricota</taxon>
        <taxon>Herviviricetes</taxon>
        <taxon>Herpesvirales</taxon>
        <taxon>Orthoherpesviridae</taxon>
        <taxon>Betaherpesvirinae</taxon>
        <taxon>Muromegalovirus</taxon>
        <taxon>Muromegalovirus muridbeta8</taxon>
    </lineage>
</organism>
<comment type="subunit">
    <text evidence="11">Interacts with cytoplasmic envelopment protein 2; this interaction is essential for the proper localization of each protein to the assembly complex and thus for the production of infectious virus.</text>
</comment>
<accession>K7XWE0</accession>
<comment type="similarity">
    <text evidence="11">Belongs to the herpesviridae cytoplasmic envelopment protein 3 family.</text>
</comment>
<reference evidence="13" key="3">
    <citation type="submission" date="2015-04" db="EMBL/GenBank/DDBJ databases">
        <authorList>
            <person name="Heaggans S.Y."/>
            <person name="Hayward G.S."/>
        </authorList>
    </citation>
    <scope>NUCLEOTIDE SEQUENCE</scope>
    <source>
        <strain evidence="13">England</strain>
    </source>
</reference>
<dbReference type="GeneID" id="14039021"/>
<comment type="subcellular location">
    <subcellularLocation>
        <location evidence="11">Virion tegument</location>
    </subcellularLocation>
    <subcellularLocation>
        <location evidence="11">Virion membrane</location>
        <topology evidence="11">Lipid-anchor</topology>
    </subcellularLocation>
    <subcellularLocation>
        <location evidence="11">Host cell membrane</location>
        <topology evidence="11">Lipid-anchor</topology>
        <orientation evidence="11">Cytoplasmic side</orientation>
    </subcellularLocation>
    <subcellularLocation>
        <location evidence="11">Host Golgi apparatus membrane</location>
        <topology evidence="11">Lipid-anchor</topology>
        <orientation evidence="11">Cytoplasmic side</orientation>
    </subcellularLocation>
    <text evidence="11">Virion membrane-associated tegument protein. Associates with host membrane lipids rafts. During virion morphogenesis, this protein probably accumulates in the endosomes and trans-Golgi where secondary envelopment occurs. It is probably transported to the cell surface from where it is endocytosed and directed to the trans-Golgi network (TGN).</text>
</comment>
<dbReference type="RefSeq" id="YP_007016496.1">
    <property type="nucleotide sequence ID" value="NC_019559.2"/>
</dbReference>
<feature type="initiator methionine" description="Removed; by host" evidence="11">
    <location>
        <position position="1"/>
    </location>
</feature>
<protein>
    <recommendedName>
        <fullName evidence="11">Cytoplasmic envelopment protein 3</fullName>
    </recommendedName>
</protein>
<dbReference type="GO" id="GO:0055036">
    <property type="term" value="C:virion membrane"/>
    <property type="evidence" value="ECO:0007669"/>
    <property type="project" value="UniProtKB-SubCell"/>
</dbReference>
<keyword evidence="5 11" id="KW-1040">Host Golgi apparatus</keyword>
<keyword evidence="7 11" id="KW-1043">Host membrane</keyword>
<evidence type="ECO:0000256" key="4">
    <source>
        <dbReference type="ARBA" id="ARBA00022707"/>
    </source>
</evidence>
<evidence type="ECO:0000256" key="8">
    <source>
        <dbReference type="ARBA" id="ARBA00023136"/>
    </source>
</evidence>
<comment type="function">
    <text evidence="11">Plays an important role in the cytoplasmic envelopment of tegument proteins and capsids during the assembly and egress processes. Participates also in viral entry at the fusion step probably by regulating the core fusion machinery.</text>
</comment>
<dbReference type="KEGG" id="vg:14039021"/>
<reference evidence="15 16" key="2">
    <citation type="journal article" date="2015" name="J. Gen. Virol.">
        <title>The English isolate and a newly identified Berlin isolate of Rat Cytomegalovirus (RCMV) share similarities with but separate as an anciently diverged clade from Mouse CMV and the Maastricht isolate of RCMV.</title>
        <authorList>
            <person name="Geyer H."/>
            <person name="Ettinger J."/>
            <person name="Moller L."/>
            <person name="Schmolz E."/>
            <person name="Nitsche A."/>
            <person name="Brune W."/>
            <person name="Heaggans S."/>
            <person name="Sandford G.R."/>
            <person name="Hayward G.S."/>
            <person name="Voigt S."/>
        </authorList>
    </citation>
    <scope>NUCLEOTIDE SEQUENCE [LARGE SCALE GENOMIC DNA]</scope>
    <source>
        <strain evidence="14">Berlin</strain>
        <strain evidence="13">England</strain>
    </source>
</reference>
<evidence type="ECO:0000256" key="11">
    <source>
        <dbReference type="HAMAP-Rule" id="MF_04041"/>
    </source>
</evidence>
<dbReference type="HAMAP" id="MF_04041">
    <property type="entry name" value="HSV_CEP3_betahv"/>
    <property type="match status" value="1"/>
</dbReference>
<gene>
    <name evidence="13" type="primary">E99</name>
    <name evidence="14" type="synonym">B99</name>
</gene>
<evidence type="ECO:0000256" key="6">
    <source>
        <dbReference type="ARBA" id="ARBA00022844"/>
    </source>
</evidence>
<keyword evidence="8 11" id="KW-0472">Membrane</keyword>
<keyword evidence="4 11" id="KW-0519">Myristate</keyword>
<evidence type="ECO:0000313" key="15">
    <source>
        <dbReference type="Proteomes" id="UP000097765"/>
    </source>
</evidence>
<evidence type="ECO:0000313" key="13">
    <source>
        <dbReference type="EMBL" id="AFX83413.1"/>
    </source>
</evidence>
<evidence type="ECO:0000256" key="2">
    <source>
        <dbReference type="ARBA" id="ARBA00022553"/>
    </source>
</evidence>
<reference evidence="15 16" key="1">
    <citation type="journal article" date="2012" name="J. Virol.">
        <title>Complete genome sequence of the english isolate of rat cytomegalovirus (Murid herpesvirus 8).</title>
        <authorList>
            <person name="Ettinger J."/>
            <person name="Geyer H."/>
            <person name="Nitsche A."/>
            <person name="Zimmermann A."/>
            <person name="Brune W."/>
            <person name="Sandford G.R."/>
            <person name="Hayward G.S."/>
            <person name="Voigt S."/>
        </authorList>
    </citation>
    <scope>NUCLEOTIDE SEQUENCE [LARGE SCALE GENOMIC DNA]</scope>
    <source>
        <strain evidence="14">Berlin</strain>
        <strain evidence="13">England</strain>
    </source>
</reference>
<keyword evidence="1 11" id="KW-1032">Host cell membrane</keyword>
<dbReference type="GO" id="GO:0020002">
    <property type="term" value="C:host cell plasma membrane"/>
    <property type="evidence" value="ECO:0007669"/>
    <property type="project" value="UniProtKB-SubCell"/>
</dbReference>
<keyword evidence="3 11" id="KW-0920">Virion tegument</keyword>
<evidence type="ECO:0000256" key="5">
    <source>
        <dbReference type="ARBA" id="ARBA00022812"/>
    </source>
</evidence>
<dbReference type="InterPro" id="IPR020170">
    <property type="entry name" value="Herpes_UL11_megaloV/roseoloV"/>
</dbReference>
<dbReference type="Proteomes" id="UP000097765">
    <property type="component" value="Segment"/>
</dbReference>
<feature type="lipid moiety-binding region" description="N-myristoyl glycine; by host" evidence="11">
    <location>
        <position position="2"/>
    </location>
</feature>
<dbReference type="GO" id="GO:0044178">
    <property type="term" value="C:host cell Golgi membrane"/>
    <property type="evidence" value="ECO:0007669"/>
    <property type="project" value="UniProtKB-SubCell"/>
</dbReference>
<dbReference type="EMBL" id="JX867617">
    <property type="protein sequence ID" value="AFX83413.1"/>
    <property type="molecule type" value="Genomic_DNA"/>
</dbReference>
<dbReference type="Pfam" id="PF17474">
    <property type="entry name" value="U71"/>
    <property type="match status" value="1"/>
</dbReference>
<dbReference type="Proteomes" id="UP000127637">
    <property type="component" value="Segment"/>
</dbReference>
<feature type="compositionally biased region" description="Basic residues" evidence="12">
    <location>
        <begin position="81"/>
        <end position="96"/>
    </location>
</feature>
<dbReference type="InterPro" id="IPR034705">
    <property type="entry name" value="HSV_CEP3_betahv"/>
</dbReference>
<name>K7XWE0_RCMVE</name>
<evidence type="ECO:0000256" key="1">
    <source>
        <dbReference type="ARBA" id="ARBA00022511"/>
    </source>
</evidence>
<keyword evidence="2 11" id="KW-0597">Phosphoprotein</keyword>
<evidence type="ECO:0000256" key="12">
    <source>
        <dbReference type="SAM" id="MobiDB-lite"/>
    </source>
</evidence>
<evidence type="ECO:0000256" key="10">
    <source>
        <dbReference type="ARBA" id="ARBA00023288"/>
    </source>
</evidence>
<keyword evidence="9 11" id="KW-0564">Palmitate</keyword>
<evidence type="ECO:0000256" key="3">
    <source>
        <dbReference type="ARBA" id="ARBA00022580"/>
    </source>
</evidence>
<keyword evidence="16" id="KW-1185">Reference proteome</keyword>
<dbReference type="GO" id="GO:0046760">
    <property type="term" value="P:viral budding from Golgi membrane"/>
    <property type="evidence" value="ECO:0007669"/>
    <property type="project" value="UniProtKB-UniRule"/>
</dbReference>
<sequence length="96" mass="10305">MGANCCKRVCCQFHPSASDSVMDATGVPVRLGSEFTVMTDTSDEDDDNFGIDESKRKLLGSVASDAIPKTVPVPVQMSTRSGKKPKGILKKKVRAM</sequence>
<evidence type="ECO:0000313" key="14">
    <source>
        <dbReference type="EMBL" id="AKB93293.1"/>
    </source>
</evidence>